<accession>A0A2M7U9T3</accession>
<dbReference type="Proteomes" id="UP000229506">
    <property type="component" value="Unassembled WGS sequence"/>
</dbReference>
<dbReference type="AlphaFoldDB" id="A0A2M7U9T3"/>
<evidence type="ECO:0000313" key="1">
    <source>
        <dbReference type="EMBL" id="PIZ67980.1"/>
    </source>
</evidence>
<sequence>MDSFNKVISFVLGLIVVLVFFAVVTGKINLKSKTSTTSTSKSTITPTPIQKSSGGFFGFFKSASPTPTPTQKPSSITINTSENNVYKQNNQVASTSNAKSIPSTG</sequence>
<evidence type="ECO:0000313" key="2">
    <source>
        <dbReference type="Proteomes" id="UP000229506"/>
    </source>
</evidence>
<dbReference type="EMBL" id="PFOF01000029">
    <property type="protein sequence ID" value="PIZ67980.1"/>
    <property type="molecule type" value="Genomic_DNA"/>
</dbReference>
<name>A0A2M7U9T3_9BACT</name>
<feature type="non-terminal residue" evidence="1">
    <location>
        <position position="105"/>
    </location>
</feature>
<gene>
    <name evidence="1" type="ORF">COY12_00870</name>
</gene>
<comment type="caution">
    <text evidence="1">The sequence shown here is derived from an EMBL/GenBank/DDBJ whole genome shotgun (WGS) entry which is preliminary data.</text>
</comment>
<proteinExistence type="predicted"/>
<reference evidence="2" key="1">
    <citation type="submission" date="2017-09" db="EMBL/GenBank/DDBJ databases">
        <title>Depth-based differentiation of microbial function through sediment-hosted aquifers and enrichment of novel symbionts in the deep terrestrial subsurface.</title>
        <authorList>
            <person name="Probst A.J."/>
            <person name="Ladd B."/>
            <person name="Jarett J.K."/>
            <person name="Geller-Mcgrath D.E."/>
            <person name="Sieber C.M.K."/>
            <person name="Emerson J.B."/>
            <person name="Anantharaman K."/>
            <person name="Thomas B.C."/>
            <person name="Malmstrom R."/>
            <person name="Stieglmeier M."/>
            <person name="Klingl A."/>
            <person name="Woyke T."/>
            <person name="Ryan C.M."/>
            <person name="Banfield J.F."/>
        </authorList>
    </citation>
    <scope>NUCLEOTIDE SEQUENCE [LARGE SCALE GENOMIC DNA]</scope>
</reference>
<protein>
    <submittedName>
        <fullName evidence="1">Uncharacterized protein</fullName>
    </submittedName>
</protein>
<organism evidence="1 2">
    <name type="scientific">Candidatus Roizmanbacteria bacterium CG_4_10_14_0_2_um_filter_33_96</name>
    <dbReference type="NCBI Taxonomy" id="1974821"/>
    <lineage>
        <taxon>Bacteria</taxon>
        <taxon>Candidatus Roizmaniibacteriota</taxon>
    </lineage>
</organism>